<proteinExistence type="predicted"/>
<dbReference type="EMBL" id="CAXLJM020000024">
    <property type="protein sequence ID" value="CAL8091518.1"/>
    <property type="molecule type" value="Genomic_DNA"/>
</dbReference>
<sequence>MKTHTFSILIFCIILWAAVLLSVAKKENEESSYEEEESAEGKENAEEEDEEEGNAEVTTERPNILEKIKEGGQQLLEQAEHIGEMLMVMLEFAIP</sequence>
<feature type="transmembrane region" description="Helical" evidence="2">
    <location>
        <begin position="6"/>
        <end position="24"/>
    </location>
</feature>
<comment type="caution">
    <text evidence="3">The sequence shown here is derived from an EMBL/GenBank/DDBJ whole genome shotgun (WGS) entry which is preliminary data.</text>
</comment>
<evidence type="ECO:0000256" key="2">
    <source>
        <dbReference type="SAM" id="Phobius"/>
    </source>
</evidence>
<keyword evidence="2" id="KW-1133">Transmembrane helix</keyword>
<keyword evidence="4" id="KW-1185">Reference proteome</keyword>
<gene>
    <name evidence="3" type="ORF">ODALV1_LOCUS7955</name>
</gene>
<evidence type="ECO:0000256" key="1">
    <source>
        <dbReference type="SAM" id="MobiDB-lite"/>
    </source>
</evidence>
<organism evidence="3 4">
    <name type="scientific">Orchesella dallaii</name>
    <dbReference type="NCBI Taxonomy" id="48710"/>
    <lineage>
        <taxon>Eukaryota</taxon>
        <taxon>Metazoa</taxon>
        <taxon>Ecdysozoa</taxon>
        <taxon>Arthropoda</taxon>
        <taxon>Hexapoda</taxon>
        <taxon>Collembola</taxon>
        <taxon>Entomobryomorpha</taxon>
        <taxon>Entomobryoidea</taxon>
        <taxon>Orchesellidae</taxon>
        <taxon>Orchesellinae</taxon>
        <taxon>Orchesella</taxon>
    </lineage>
</organism>
<feature type="compositionally biased region" description="Acidic residues" evidence="1">
    <location>
        <begin position="45"/>
        <end position="54"/>
    </location>
</feature>
<evidence type="ECO:0000313" key="4">
    <source>
        <dbReference type="Proteomes" id="UP001642540"/>
    </source>
</evidence>
<name>A0ABP1Q6R8_9HEXA</name>
<accession>A0ABP1Q6R8</accession>
<protein>
    <submittedName>
        <fullName evidence="3">Uncharacterized protein</fullName>
    </submittedName>
</protein>
<keyword evidence="2" id="KW-0472">Membrane</keyword>
<reference evidence="3 4" key="1">
    <citation type="submission" date="2024-08" db="EMBL/GenBank/DDBJ databases">
        <authorList>
            <person name="Cucini C."/>
            <person name="Frati F."/>
        </authorList>
    </citation>
    <scope>NUCLEOTIDE SEQUENCE [LARGE SCALE GENOMIC DNA]</scope>
</reference>
<feature type="region of interest" description="Disordered" evidence="1">
    <location>
        <begin position="27"/>
        <end position="64"/>
    </location>
</feature>
<keyword evidence="2" id="KW-0812">Transmembrane</keyword>
<evidence type="ECO:0000313" key="3">
    <source>
        <dbReference type="EMBL" id="CAL8091518.1"/>
    </source>
</evidence>
<dbReference type="Proteomes" id="UP001642540">
    <property type="component" value="Unassembled WGS sequence"/>
</dbReference>